<dbReference type="PANTHER" id="PTHR31973">
    <property type="entry name" value="POLYPROTEIN, PUTATIVE-RELATED"/>
    <property type="match status" value="1"/>
</dbReference>
<dbReference type="PANTHER" id="PTHR31973:SF187">
    <property type="entry name" value="MUTATOR TRANSPOSASE MUDRA PROTEIN"/>
    <property type="match status" value="1"/>
</dbReference>
<feature type="compositionally biased region" description="Basic and acidic residues" evidence="5">
    <location>
        <begin position="350"/>
        <end position="359"/>
    </location>
</feature>
<keyword evidence="2 4" id="KW-0863">Zinc-finger</keyword>
<evidence type="ECO:0000256" key="5">
    <source>
        <dbReference type="SAM" id="MobiDB-lite"/>
    </source>
</evidence>
<dbReference type="Pfam" id="PF03108">
    <property type="entry name" value="DBD_Tnp_Mut"/>
    <property type="match status" value="1"/>
</dbReference>
<sequence length="560" mass="64345">MSKTDFTGKKEVWMMNVDGDKLNMLDMQSDLKDLLLDVNMEEVKLAYIVGGKVVHIVTDADLLDMWRQLVRYSDWMAAKPPLPNVEELEPEEEYHSAYSSEDELEYMIPSSAEYYNYEGETIDVYRTEANDVRAHIVEDEWERGMEWPNIKILRQEINDYYIKNRFVGRMVVNESYKILTICEAIGCPWRAYWRRKKSDGFTMRLSTFNNEHRCPTDTDHKNRMADAVWVAIVMLEHMKVHHKTCTPRNIIDDIRDVKSDYRYTVNIVDQECSCRRWKLSGIVCVHAAVILYKMRADWREYCSSYFWVSTYRMAYKGHIKPMEDPREWSKLLYNPPPHTRGIGRPRKNRRRDENEEAPNKKRRKCRLCRTEGHNSKTFEGLPAQSKGKSKAKDVESSQASNGPVPASPSQPNIRSKSKVATESPVPASPSQPSTRSKSKVASSSQPPASQPSQVPSTRSNPALRDKSKEIVVSQPASSQPNTRAKTKAACSTVTIPTKATTKPSTVNFQPPTPKQLQTLAAGRVPLPKKPHEANTFQAPEHRHNFANLMKRFRDTYMPPV</sequence>
<organism evidence="7 8">
    <name type="scientific">Coptis chinensis</name>
    <dbReference type="NCBI Taxonomy" id="261450"/>
    <lineage>
        <taxon>Eukaryota</taxon>
        <taxon>Viridiplantae</taxon>
        <taxon>Streptophyta</taxon>
        <taxon>Embryophyta</taxon>
        <taxon>Tracheophyta</taxon>
        <taxon>Spermatophyta</taxon>
        <taxon>Magnoliopsida</taxon>
        <taxon>Ranunculales</taxon>
        <taxon>Ranunculaceae</taxon>
        <taxon>Coptidoideae</taxon>
        <taxon>Coptis</taxon>
    </lineage>
</organism>
<feature type="compositionally biased region" description="Polar residues" evidence="5">
    <location>
        <begin position="474"/>
        <end position="490"/>
    </location>
</feature>
<dbReference type="GO" id="GO:0008270">
    <property type="term" value="F:zinc ion binding"/>
    <property type="evidence" value="ECO:0007669"/>
    <property type="project" value="UniProtKB-KW"/>
</dbReference>
<proteinExistence type="predicted"/>
<dbReference type="InterPro" id="IPR004332">
    <property type="entry name" value="Transposase_MuDR"/>
</dbReference>
<comment type="caution">
    <text evidence="7">The sequence shown here is derived from an EMBL/GenBank/DDBJ whole genome shotgun (WGS) entry which is preliminary data.</text>
</comment>
<evidence type="ECO:0000256" key="4">
    <source>
        <dbReference type="PROSITE-ProRule" id="PRU00325"/>
    </source>
</evidence>
<evidence type="ECO:0000256" key="2">
    <source>
        <dbReference type="ARBA" id="ARBA00022771"/>
    </source>
</evidence>
<reference evidence="7 8" key="1">
    <citation type="submission" date="2020-10" db="EMBL/GenBank/DDBJ databases">
        <title>The Coptis chinensis genome and diversification of protoberbering-type alkaloids.</title>
        <authorList>
            <person name="Wang B."/>
            <person name="Shu S."/>
            <person name="Song C."/>
            <person name="Liu Y."/>
        </authorList>
    </citation>
    <scope>NUCLEOTIDE SEQUENCE [LARGE SCALE GENOMIC DNA]</scope>
    <source>
        <strain evidence="7">HL-2020</strain>
        <tissue evidence="7">Leaf</tissue>
    </source>
</reference>
<evidence type="ECO:0000259" key="6">
    <source>
        <dbReference type="PROSITE" id="PS50966"/>
    </source>
</evidence>
<feature type="domain" description="SWIM-type" evidence="6">
    <location>
        <begin position="263"/>
        <end position="295"/>
    </location>
</feature>
<accession>A0A835GZZ8</accession>
<keyword evidence="1" id="KW-0479">Metal-binding</keyword>
<dbReference type="Proteomes" id="UP000631114">
    <property type="component" value="Unassembled WGS sequence"/>
</dbReference>
<protein>
    <recommendedName>
        <fullName evidence="6">SWIM-type domain-containing protein</fullName>
    </recommendedName>
</protein>
<gene>
    <name evidence="7" type="ORF">IFM89_038063</name>
</gene>
<dbReference type="InterPro" id="IPR006564">
    <property type="entry name" value="Znf_PMZ"/>
</dbReference>
<dbReference type="AlphaFoldDB" id="A0A835GZZ8"/>
<feature type="region of interest" description="Disordered" evidence="5">
    <location>
        <begin position="328"/>
        <end position="490"/>
    </location>
</feature>
<keyword evidence="3" id="KW-0862">Zinc</keyword>
<evidence type="ECO:0000313" key="8">
    <source>
        <dbReference type="Proteomes" id="UP000631114"/>
    </source>
</evidence>
<dbReference type="InterPro" id="IPR007527">
    <property type="entry name" value="Znf_SWIM"/>
</dbReference>
<evidence type="ECO:0000256" key="3">
    <source>
        <dbReference type="ARBA" id="ARBA00022833"/>
    </source>
</evidence>
<dbReference type="SMART" id="SM00575">
    <property type="entry name" value="ZnF_PMZ"/>
    <property type="match status" value="1"/>
</dbReference>
<name>A0A835GZZ8_9MAGN</name>
<feature type="compositionally biased region" description="Low complexity" evidence="5">
    <location>
        <begin position="439"/>
        <end position="456"/>
    </location>
</feature>
<dbReference type="EMBL" id="JADFTS010000009">
    <property type="protein sequence ID" value="KAF9590750.1"/>
    <property type="molecule type" value="Genomic_DNA"/>
</dbReference>
<dbReference type="PROSITE" id="PS50966">
    <property type="entry name" value="ZF_SWIM"/>
    <property type="match status" value="1"/>
</dbReference>
<dbReference type="OrthoDB" id="1939383at2759"/>
<keyword evidence="8" id="KW-1185">Reference proteome</keyword>
<evidence type="ECO:0000256" key="1">
    <source>
        <dbReference type="ARBA" id="ARBA00022723"/>
    </source>
</evidence>
<dbReference type="Pfam" id="PF04434">
    <property type="entry name" value="SWIM"/>
    <property type="match status" value="1"/>
</dbReference>
<feature type="compositionally biased region" description="Polar residues" evidence="5">
    <location>
        <begin position="396"/>
        <end position="420"/>
    </location>
</feature>
<evidence type="ECO:0000313" key="7">
    <source>
        <dbReference type="EMBL" id="KAF9590750.1"/>
    </source>
</evidence>